<name>A0A6G1I8W0_9PEZI</name>
<proteinExistence type="predicted"/>
<dbReference type="AlphaFoldDB" id="A0A6G1I8W0"/>
<dbReference type="Proteomes" id="UP000799640">
    <property type="component" value="Unassembled WGS sequence"/>
</dbReference>
<organism evidence="2 3">
    <name type="scientific">Trichodelitschia bisporula</name>
    <dbReference type="NCBI Taxonomy" id="703511"/>
    <lineage>
        <taxon>Eukaryota</taxon>
        <taxon>Fungi</taxon>
        <taxon>Dikarya</taxon>
        <taxon>Ascomycota</taxon>
        <taxon>Pezizomycotina</taxon>
        <taxon>Dothideomycetes</taxon>
        <taxon>Dothideomycetes incertae sedis</taxon>
        <taxon>Phaeotrichales</taxon>
        <taxon>Phaeotrichaceae</taxon>
        <taxon>Trichodelitschia</taxon>
    </lineage>
</organism>
<evidence type="ECO:0000313" key="2">
    <source>
        <dbReference type="EMBL" id="KAF2404738.1"/>
    </source>
</evidence>
<gene>
    <name evidence="2" type="ORF">EJ06DRAFT_217323</name>
</gene>
<feature type="region of interest" description="Disordered" evidence="1">
    <location>
        <begin position="96"/>
        <end position="118"/>
    </location>
</feature>
<feature type="region of interest" description="Disordered" evidence="1">
    <location>
        <begin position="132"/>
        <end position="191"/>
    </location>
</feature>
<keyword evidence="3" id="KW-1185">Reference proteome</keyword>
<sequence>MLSPQYRSWCCLLQSDLMCDVIMLEKAAPLRFGRLTRSHTAAHRRFHNHFDHGNSTLTVILIRTSTTSARWQAKSVTGHTQVGCCFPFSKHLASAPRHHNLSSSPRDEASIQSFSRSKTSISRSTTMLFSTTSSAVPLGPSPTPPSRAVSPLLRRRSNRTPSPSRNQQRGHDAEQFDRLDLPTSAFPVQQS</sequence>
<feature type="compositionally biased region" description="Basic and acidic residues" evidence="1">
    <location>
        <begin position="169"/>
        <end position="180"/>
    </location>
</feature>
<protein>
    <submittedName>
        <fullName evidence="2">Uncharacterized protein</fullName>
    </submittedName>
</protein>
<evidence type="ECO:0000256" key="1">
    <source>
        <dbReference type="SAM" id="MobiDB-lite"/>
    </source>
</evidence>
<dbReference type="EMBL" id="ML996688">
    <property type="protein sequence ID" value="KAF2404738.1"/>
    <property type="molecule type" value="Genomic_DNA"/>
</dbReference>
<evidence type="ECO:0000313" key="3">
    <source>
        <dbReference type="Proteomes" id="UP000799640"/>
    </source>
</evidence>
<accession>A0A6G1I8W0</accession>
<reference evidence="2" key="1">
    <citation type="journal article" date="2020" name="Stud. Mycol.">
        <title>101 Dothideomycetes genomes: a test case for predicting lifestyles and emergence of pathogens.</title>
        <authorList>
            <person name="Haridas S."/>
            <person name="Albert R."/>
            <person name="Binder M."/>
            <person name="Bloem J."/>
            <person name="Labutti K."/>
            <person name="Salamov A."/>
            <person name="Andreopoulos B."/>
            <person name="Baker S."/>
            <person name="Barry K."/>
            <person name="Bills G."/>
            <person name="Bluhm B."/>
            <person name="Cannon C."/>
            <person name="Castanera R."/>
            <person name="Culley D."/>
            <person name="Daum C."/>
            <person name="Ezra D."/>
            <person name="Gonzalez J."/>
            <person name="Henrissat B."/>
            <person name="Kuo A."/>
            <person name="Liang C."/>
            <person name="Lipzen A."/>
            <person name="Lutzoni F."/>
            <person name="Magnuson J."/>
            <person name="Mondo S."/>
            <person name="Nolan M."/>
            <person name="Ohm R."/>
            <person name="Pangilinan J."/>
            <person name="Park H.-J."/>
            <person name="Ramirez L."/>
            <person name="Alfaro M."/>
            <person name="Sun H."/>
            <person name="Tritt A."/>
            <person name="Yoshinaga Y."/>
            <person name="Zwiers L.-H."/>
            <person name="Turgeon B."/>
            <person name="Goodwin S."/>
            <person name="Spatafora J."/>
            <person name="Crous P."/>
            <person name="Grigoriev I."/>
        </authorList>
    </citation>
    <scope>NUCLEOTIDE SEQUENCE</scope>
    <source>
        <strain evidence="2">CBS 262.69</strain>
    </source>
</reference>